<evidence type="ECO:0000313" key="9">
    <source>
        <dbReference type="Proteomes" id="UP000177583"/>
    </source>
</evidence>
<dbReference type="FunFam" id="3.30.1360.40:FF:000001">
    <property type="entry name" value="Ribosome-recycling factor"/>
    <property type="match status" value="1"/>
</dbReference>
<sequence length="184" mass="20937">MEEILKEAQQKMEKALEHMKHEFGKVRTGRANPQILEGVMVDYYGTPTSIMQVGNVSVPDSQMIVITPWEKKMLSEIEKAILRADLGMTPQNDGNVVRLPVPPLTEDRRKEMVKQIKKIAEDAKVGIRSVRRDSNERLKKKEKDKVLSQDDVKTGEARIQKLTDEKVVQVDKLTGQKESELMAV</sequence>
<evidence type="ECO:0000313" key="8">
    <source>
        <dbReference type="EMBL" id="OGH04791.1"/>
    </source>
</evidence>
<evidence type="ECO:0000256" key="3">
    <source>
        <dbReference type="ARBA" id="ARBA00022490"/>
    </source>
</evidence>
<comment type="similarity">
    <text evidence="2 6">Belongs to the RRF family.</text>
</comment>
<evidence type="ECO:0000256" key="2">
    <source>
        <dbReference type="ARBA" id="ARBA00005912"/>
    </source>
</evidence>
<name>A0A1F6H325_9PROT</name>
<dbReference type="EMBL" id="MFNF01000001">
    <property type="protein sequence ID" value="OGH04791.1"/>
    <property type="molecule type" value="Genomic_DNA"/>
</dbReference>
<evidence type="ECO:0000256" key="6">
    <source>
        <dbReference type="HAMAP-Rule" id="MF_00040"/>
    </source>
</evidence>
<proteinExistence type="inferred from homology"/>
<dbReference type="AlphaFoldDB" id="A0A1F6H325"/>
<reference evidence="8 9" key="1">
    <citation type="journal article" date="2016" name="Nat. Commun.">
        <title>Thousands of microbial genomes shed light on interconnected biogeochemical processes in an aquifer system.</title>
        <authorList>
            <person name="Anantharaman K."/>
            <person name="Brown C.T."/>
            <person name="Hug L.A."/>
            <person name="Sharon I."/>
            <person name="Castelle C.J."/>
            <person name="Probst A.J."/>
            <person name="Thomas B.C."/>
            <person name="Singh A."/>
            <person name="Wilkins M.J."/>
            <person name="Karaoz U."/>
            <person name="Brodie E.L."/>
            <person name="Williams K.H."/>
            <person name="Hubbard S.S."/>
            <person name="Banfield J.F."/>
        </authorList>
    </citation>
    <scope>NUCLEOTIDE SEQUENCE [LARGE SCALE GENOMIC DNA]</scope>
</reference>
<dbReference type="GO" id="GO:0005737">
    <property type="term" value="C:cytoplasm"/>
    <property type="evidence" value="ECO:0007669"/>
    <property type="project" value="UniProtKB-SubCell"/>
</dbReference>
<dbReference type="GO" id="GO:0043023">
    <property type="term" value="F:ribosomal large subunit binding"/>
    <property type="evidence" value="ECO:0007669"/>
    <property type="project" value="TreeGrafter"/>
</dbReference>
<dbReference type="Gene3D" id="3.30.1360.40">
    <property type="match status" value="1"/>
</dbReference>
<feature type="domain" description="Ribosome recycling factor" evidence="7">
    <location>
        <begin position="19"/>
        <end position="182"/>
    </location>
</feature>
<evidence type="ECO:0000256" key="1">
    <source>
        <dbReference type="ARBA" id="ARBA00004496"/>
    </source>
</evidence>
<dbReference type="CDD" id="cd00520">
    <property type="entry name" value="RRF"/>
    <property type="match status" value="1"/>
</dbReference>
<dbReference type="SUPFAM" id="SSF55194">
    <property type="entry name" value="Ribosome recycling factor, RRF"/>
    <property type="match status" value="1"/>
</dbReference>
<protein>
    <recommendedName>
        <fullName evidence="6">Ribosome-recycling factor</fullName>
        <shortName evidence="6">RRF</shortName>
    </recommendedName>
    <alternativeName>
        <fullName evidence="6">Ribosome-releasing factor</fullName>
    </alternativeName>
</protein>
<dbReference type="InterPro" id="IPR036191">
    <property type="entry name" value="RRF_sf"/>
</dbReference>
<dbReference type="Gene3D" id="1.10.132.20">
    <property type="entry name" value="Ribosome-recycling factor"/>
    <property type="match status" value="1"/>
</dbReference>
<dbReference type="HAMAP" id="MF_00040">
    <property type="entry name" value="RRF"/>
    <property type="match status" value="1"/>
</dbReference>
<dbReference type="PANTHER" id="PTHR20982:SF3">
    <property type="entry name" value="MITOCHONDRIAL RIBOSOME RECYCLING FACTOR PSEUDO 1"/>
    <property type="match status" value="1"/>
</dbReference>
<evidence type="ECO:0000259" key="7">
    <source>
        <dbReference type="Pfam" id="PF01765"/>
    </source>
</evidence>
<comment type="function">
    <text evidence="5 6">Responsible for the release of ribosomes from messenger RNA at the termination of protein biosynthesis. May increase the efficiency of translation by recycling ribosomes from one round of translation to another.</text>
</comment>
<dbReference type="Proteomes" id="UP000177583">
    <property type="component" value="Unassembled WGS sequence"/>
</dbReference>
<evidence type="ECO:0000256" key="5">
    <source>
        <dbReference type="ARBA" id="ARBA00025050"/>
    </source>
</evidence>
<dbReference type="InterPro" id="IPR023584">
    <property type="entry name" value="Ribosome_recyc_fac_dom"/>
</dbReference>
<dbReference type="FunFam" id="1.10.132.20:FF:000001">
    <property type="entry name" value="Ribosome-recycling factor"/>
    <property type="match status" value="1"/>
</dbReference>
<comment type="subcellular location">
    <subcellularLocation>
        <location evidence="1 6">Cytoplasm</location>
    </subcellularLocation>
</comment>
<dbReference type="NCBIfam" id="TIGR00496">
    <property type="entry name" value="frr"/>
    <property type="match status" value="1"/>
</dbReference>
<dbReference type="GO" id="GO:0006415">
    <property type="term" value="P:translational termination"/>
    <property type="evidence" value="ECO:0007669"/>
    <property type="project" value="UniProtKB-UniRule"/>
</dbReference>
<organism evidence="8 9">
    <name type="scientific">Candidatus Lambdaproteobacteria bacterium RIFOXYD2_FULL_56_26</name>
    <dbReference type="NCBI Taxonomy" id="1817773"/>
    <lineage>
        <taxon>Bacteria</taxon>
        <taxon>Pseudomonadati</taxon>
        <taxon>Pseudomonadota</taxon>
        <taxon>Candidatus Lambdaproteobacteria</taxon>
    </lineage>
</organism>
<comment type="caution">
    <text evidence="8">The sequence shown here is derived from an EMBL/GenBank/DDBJ whole genome shotgun (WGS) entry which is preliminary data.</text>
</comment>
<dbReference type="Pfam" id="PF01765">
    <property type="entry name" value="RRF"/>
    <property type="match status" value="1"/>
</dbReference>
<keyword evidence="3 6" id="KW-0963">Cytoplasm</keyword>
<gene>
    <name evidence="6" type="primary">frr</name>
    <name evidence="8" type="ORF">A2557_07335</name>
</gene>
<evidence type="ECO:0000256" key="4">
    <source>
        <dbReference type="ARBA" id="ARBA00022917"/>
    </source>
</evidence>
<dbReference type="InterPro" id="IPR002661">
    <property type="entry name" value="Ribosome_recyc_fac"/>
</dbReference>
<keyword evidence="4 6" id="KW-0648">Protein biosynthesis</keyword>
<dbReference type="PANTHER" id="PTHR20982">
    <property type="entry name" value="RIBOSOME RECYCLING FACTOR"/>
    <property type="match status" value="1"/>
</dbReference>
<accession>A0A1F6H325</accession>